<evidence type="ECO:0000313" key="3">
    <source>
        <dbReference type="EMBL" id="SPD60949.1"/>
    </source>
</evidence>
<proteinExistence type="predicted"/>
<gene>
    <name evidence="2" type="ORF">CBM2605_B40051</name>
    <name evidence="3" type="ORF">CBM2607_MP21607</name>
</gene>
<evidence type="ECO:0000313" key="4">
    <source>
        <dbReference type="Proteomes" id="UP000255168"/>
    </source>
</evidence>
<geneLocation type="plasmid" evidence="4">
    <name>ii</name>
</geneLocation>
<evidence type="ECO:0000313" key="2">
    <source>
        <dbReference type="EMBL" id="SOZ39720.1"/>
    </source>
</evidence>
<organism evidence="3 4">
    <name type="scientific">Cupriavidus neocaledonicus</name>
    <dbReference type="NCBI Taxonomy" id="1040979"/>
    <lineage>
        <taxon>Bacteria</taxon>
        <taxon>Pseudomonadati</taxon>
        <taxon>Pseudomonadota</taxon>
        <taxon>Betaproteobacteria</taxon>
        <taxon>Burkholderiales</taxon>
        <taxon>Burkholderiaceae</taxon>
        <taxon>Cupriavidus</taxon>
    </lineage>
</organism>
<evidence type="ECO:0000313" key="5">
    <source>
        <dbReference type="Proteomes" id="UP000256710"/>
    </source>
</evidence>
<protein>
    <submittedName>
        <fullName evidence="3">Uncharacterized protein</fullName>
    </submittedName>
</protein>
<geneLocation type="plasmid" evidence="3">
    <name>II</name>
</geneLocation>
<evidence type="ECO:0000256" key="1">
    <source>
        <dbReference type="SAM" id="MobiDB-lite"/>
    </source>
</evidence>
<feature type="region of interest" description="Disordered" evidence="1">
    <location>
        <begin position="106"/>
        <end position="136"/>
    </location>
</feature>
<keyword evidence="5" id="KW-1185">Reference proteome</keyword>
<name>A0A375HS01_9BURK</name>
<keyword evidence="3" id="KW-0614">Plasmid</keyword>
<dbReference type="AlphaFoldDB" id="A0A375HS01"/>
<feature type="region of interest" description="Disordered" evidence="1">
    <location>
        <begin position="276"/>
        <end position="295"/>
    </location>
</feature>
<dbReference type="Proteomes" id="UP000256710">
    <property type="component" value="Unassembled WGS sequence"/>
</dbReference>
<dbReference type="EMBL" id="LT984807">
    <property type="protein sequence ID" value="SPD60949.1"/>
    <property type="molecule type" value="Genomic_DNA"/>
</dbReference>
<reference evidence="4 5" key="1">
    <citation type="submission" date="2018-01" db="EMBL/GenBank/DDBJ databases">
        <authorList>
            <person name="Clerissi C."/>
        </authorList>
    </citation>
    <scope>NUCLEOTIDE SEQUENCE [LARGE SCALE GENOMIC DNA]</scope>
    <source>
        <strain evidence="2">Cupriavidus taiwanensis STM 6082</strain>
        <strain evidence="3">Cupriavidus taiwanensis STM 6160</strain>
        <plasmid evidence="4">ii</plasmid>
        <plasmid evidence="3">II</plasmid>
    </source>
</reference>
<dbReference type="Proteomes" id="UP000255168">
    <property type="component" value="Plasmid II"/>
</dbReference>
<dbReference type="EMBL" id="OFTC01000043">
    <property type="protein sequence ID" value="SOZ39720.1"/>
    <property type="molecule type" value="Genomic_DNA"/>
</dbReference>
<sequence>MPAQIRKIHQRERRQARGIGIGAENRQAVLAERLYRCNPGGRKRGGRRLPTALIVHVSFSEHGHAHMAEDGDVRLADGADRRDRRRNALVQEANVRVDDTLLHAAAPGEQRIQAGSHRGTDVGNRRVGPGATTMRTQQRDIEAPRRFHDLLGQFPAGIDHGPVLVEPDTDRQSINLFACARGIQQHRMRFANALACRRRDAHRLAVGNADDGFRRSVAAIELHLGEGGQCHAGRKCGEAQRTTKCENWFATEHQWIAFHGWLNNFWTKRVHYRAPERGSDSVKTRKESGQQWHGVTAGDGPTHVWRYGAAALCIDWCRKARRSLEPWETV</sequence>
<feature type="compositionally biased region" description="Basic and acidic residues" evidence="1">
    <location>
        <begin position="276"/>
        <end position="288"/>
    </location>
</feature>
<accession>A0A375HS01</accession>